<evidence type="ECO:0000256" key="13">
    <source>
        <dbReference type="ARBA" id="ARBA00059589"/>
    </source>
</evidence>
<dbReference type="GO" id="GO:0009088">
    <property type="term" value="P:threonine biosynthetic process"/>
    <property type="evidence" value="ECO:0007669"/>
    <property type="project" value="UniProtKB-UniPathway"/>
</dbReference>
<dbReference type="InterPro" id="IPR022697">
    <property type="entry name" value="HDH_short"/>
</dbReference>
<evidence type="ECO:0000313" key="20">
    <source>
        <dbReference type="Proteomes" id="UP000567179"/>
    </source>
</evidence>
<comment type="catalytic activity">
    <reaction evidence="12">
        <text>L-homoserine + NADP(+) = L-aspartate 4-semialdehyde + NADPH + H(+)</text>
        <dbReference type="Rhea" id="RHEA:15761"/>
        <dbReference type="ChEBI" id="CHEBI:15378"/>
        <dbReference type="ChEBI" id="CHEBI:57476"/>
        <dbReference type="ChEBI" id="CHEBI:57783"/>
        <dbReference type="ChEBI" id="CHEBI:58349"/>
        <dbReference type="ChEBI" id="CHEBI:537519"/>
        <dbReference type="EC" id="1.1.1.3"/>
    </reaction>
    <physiologicalReaction direction="right-to-left" evidence="12">
        <dbReference type="Rhea" id="RHEA:15763"/>
    </physiologicalReaction>
</comment>
<feature type="binding site" evidence="16">
    <location>
        <position position="151"/>
    </location>
    <ligand>
        <name>NADPH</name>
        <dbReference type="ChEBI" id="CHEBI:57783"/>
    </ligand>
</feature>
<evidence type="ECO:0000256" key="7">
    <source>
        <dbReference type="ARBA" id="ARBA00022605"/>
    </source>
</evidence>
<evidence type="ECO:0000313" key="19">
    <source>
        <dbReference type="EMBL" id="KAF5310828.1"/>
    </source>
</evidence>
<evidence type="ECO:0000256" key="5">
    <source>
        <dbReference type="ARBA" id="ARBA00013213"/>
    </source>
</evidence>
<dbReference type="SUPFAM" id="SSF51735">
    <property type="entry name" value="NAD(P)-binding Rossmann-fold domains"/>
    <property type="match status" value="1"/>
</dbReference>
<keyword evidence="9 14" id="KW-0521">NADP</keyword>
<feature type="binding site" evidence="16">
    <location>
        <begin position="43"/>
        <end position="48"/>
    </location>
    <ligand>
        <name>NADP(+)</name>
        <dbReference type="ChEBI" id="CHEBI:58349"/>
    </ligand>
</feature>
<dbReference type="GO" id="GO:0050661">
    <property type="term" value="F:NADP binding"/>
    <property type="evidence" value="ECO:0007669"/>
    <property type="project" value="InterPro"/>
</dbReference>
<dbReference type="Pfam" id="PF00742">
    <property type="entry name" value="Homoserine_dh"/>
    <property type="match status" value="1"/>
</dbReference>
<feature type="domain" description="Aspartate/homoserine dehydrogenase NAD-binding" evidence="18">
    <location>
        <begin position="43"/>
        <end position="176"/>
    </location>
</feature>
<dbReference type="PANTHER" id="PTHR43070">
    <property type="match status" value="1"/>
</dbReference>
<evidence type="ECO:0000256" key="6">
    <source>
        <dbReference type="ARBA" id="ARBA00013376"/>
    </source>
</evidence>
<feature type="binding site" evidence="16">
    <location>
        <position position="127"/>
    </location>
    <ligand>
        <name>NADPH</name>
        <dbReference type="ChEBI" id="CHEBI:57783"/>
    </ligand>
</feature>
<dbReference type="Proteomes" id="UP000567179">
    <property type="component" value="Unassembled WGS sequence"/>
</dbReference>
<dbReference type="InterPro" id="IPR011147">
    <property type="entry name" value="Bifunc_Aspkin/hSer_DH"/>
</dbReference>
<dbReference type="InterPro" id="IPR036291">
    <property type="entry name" value="NAD(P)-bd_dom_sf"/>
</dbReference>
<comment type="function">
    <text evidence="13">Catalyzes the conversion of L-aspartate-beta-semialdehyde (L-Asa) to L-homoserine (L-Hse), the third step in the biosynthesis of amino acids that derive from aspartate (the aspartate family of amino acids), including methioinine and threonine, the latter of which is a precursor to isoleucine; production of homoserine leads to a branch-point in the pathway as it can either be O-phosphorylated for processing to threonine, or O-acylated for processing to methionine.</text>
</comment>
<evidence type="ECO:0000259" key="17">
    <source>
        <dbReference type="Pfam" id="PF00742"/>
    </source>
</evidence>
<evidence type="ECO:0000256" key="11">
    <source>
        <dbReference type="ARBA" id="ARBA00023167"/>
    </source>
</evidence>
<keyword evidence="11 14" id="KW-0486">Methionine biosynthesis</keyword>
<dbReference type="Pfam" id="PF03447">
    <property type="entry name" value="NAD_binding_3"/>
    <property type="match status" value="1"/>
</dbReference>
<evidence type="ECO:0000256" key="12">
    <source>
        <dbReference type="ARBA" id="ARBA00048841"/>
    </source>
</evidence>
<keyword evidence="20" id="KW-1185">Reference proteome</keyword>
<dbReference type="UniPathway" id="UPA00051">
    <property type="reaction ID" value="UER00465"/>
</dbReference>
<evidence type="ECO:0000256" key="2">
    <source>
        <dbReference type="ARBA" id="ARBA00005056"/>
    </source>
</evidence>
<comment type="pathway">
    <text evidence="3">Amino-acid biosynthesis; L-methionine biosynthesis via de novo pathway; L-homoserine from L-aspartate: step 3/3.</text>
</comment>
<feature type="binding site" evidence="16">
    <location>
        <position position="243"/>
    </location>
    <ligand>
        <name>L-homoserine</name>
        <dbReference type="ChEBI" id="CHEBI:57476"/>
    </ligand>
</feature>
<evidence type="ECO:0000256" key="1">
    <source>
        <dbReference type="ARBA" id="ARBA00001920"/>
    </source>
</evidence>
<evidence type="ECO:0000256" key="8">
    <source>
        <dbReference type="ARBA" id="ARBA00022697"/>
    </source>
</evidence>
<protein>
    <recommendedName>
        <fullName evidence="6 14">Homoserine dehydrogenase</fullName>
        <shortName evidence="14">HDH</shortName>
        <ecNumber evidence="5 14">1.1.1.3</ecNumber>
    </recommendedName>
</protein>
<feature type="active site" description="Proton donor" evidence="15">
    <location>
        <position position="258"/>
    </location>
</feature>
<evidence type="ECO:0000256" key="15">
    <source>
        <dbReference type="PIRSR" id="PIRSR036497-1"/>
    </source>
</evidence>
<evidence type="ECO:0000256" key="14">
    <source>
        <dbReference type="PIRNR" id="PIRNR036497"/>
    </source>
</evidence>
<dbReference type="InterPro" id="IPR005106">
    <property type="entry name" value="Asp/hSer_DH_NAD-bd"/>
</dbReference>
<keyword evidence="8 14" id="KW-0791">Threonine biosynthesis</keyword>
<dbReference type="GO" id="GO:0009090">
    <property type="term" value="P:homoserine biosynthetic process"/>
    <property type="evidence" value="ECO:0007669"/>
    <property type="project" value="TreeGrafter"/>
</dbReference>
<accession>A0A8H5ESW2</accession>
<dbReference type="GO" id="GO:0004412">
    <property type="term" value="F:homoserine dehydrogenase activity"/>
    <property type="evidence" value="ECO:0007669"/>
    <property type="project" value="UniProtKB-EC"/>
</dbReference>
<dbReference type="PANTHER" id="PTHR43070:SF5">
    <property type="entry name" value="HOMOSERINE DEHYDROGENASE"/>
    <property type="match status" value="1"/>
</dbReference>
<dbReference type="Gene3D" id="3.40.50.720">
    <property type="entry name" value="NAD(P)-binding Rossmann-like Domain"/>
    <property type="match status" value="1"/>
</dbReference>
<dbReference type="FunFam" id="3.30.360.10:FF:000006">
    <property type="entry name" value="Bifunctional aspartokinase/homoserine dehydrogenase"/>
    <property type="match status" value="1"/>
</dbReference>
<gene>
    <name evidence="19" type="ORF">D9619_008026</name>
</gene>
<keyword evidence="10 14" id="KW-0560">Oxidoreductase</keyword>
<dbReference type="SUPFAM" id="SSF55347">
    <property type="entry name" value="Glyceraldehyde-3-phosphate dehydrogenase-like, C-terminal domain"/>
    <property type="match status" value="1"/>
</dbReference>
<proteinExistence type="inferred from homology"/>
<evidence type="ECO:0000256" key="4">
    <source>
        <dbReference type="ARBA" id="ARBA00006753"/>
    </source>
</evidence>
<dbReference type="PIRSF" id="PIRSF036497">
    <property type="entry name" value="HDH_short"/>
    <property type="match status" value="1"/>
</dbReference>
<reference evidence="19 20" key="1">
    <citation type="journal article" date="2020" name="ISME J.">
        <title>Uncovering the hidden diversity of litter-decomposition mechanisms in mushroom-forming fungi.</title>
        <authorList>
            <person name="Floudas D."/>
            <person name="Bentzer J."/>
            <person name="Ahren D."/>
            <person name="Johansson T."/>
            <person name="Persson P."/>
            <person name="Tunlid A."/>
        </authorList>
    </citation>
    <scope>NUCLEOTIDE SEQUENCE [LARGE SCALE GENOMIC DNA]</scope>
    <source>
        <strain evidence="19 20">CBS 101986</strain>
    </source>
</reference>
<evidence type="ECO:0000256" key="9">
    <source>
        <dbReference type="ARBA" id="ARBA00022857"/>
    </source>
</evidence>
<dbReference type="InterPro" id="IPR001342">
    <property type="entry name" value="HDH_cat"/>
</dbReference>
<evidence type="ECO:0000256" key="16">
    <source>
        <dbReference type="PIRSR" id="PIRSR036497-2"/>
    </source>
</evidence>
<dbReference type="GO" id="GO:0009086">
    <property type="term" value="P:methionine biosynthetic process"/>
    <property type="evidence" value="ECO:0007669"/>
    <property type="project" value="UniProtKB-KW"/>
</dbReference>
<dbReference type="UniPathway" id="UPA00050">
    <property type="reaction ID" value="UER00063"/>
</dbReference>
<organism evidence="19 20">
    <name type="scientific">Psilocybe cf. subviscida</name>
    <dbReference type="NCBI Taxonomy" id="2480587"/>
    <lineage>
        <taxon>Eukaryota</taxon>
        <taxon>Fungi</taxon>
        <taxon>Dikarya</taxon>
        <taxon>Basidiomycota</taxon>
        <taxon>Agaricomycotina</taxon>
        <taxon>Agaricomycetes</taxon>
        <taxon>Agaricomycetidae</taxon>
        <taxon>Agaricales</taxon>
        <taxon>Agaricineae</taxon>
        <taxon>Strophariaceae</taxon>
        <taxon>Psilocybe</taxon>
    </lineage>
</organism>
<dbReference type="OrthoDB" id="67851at2759"/>
<feature type="domain" description="Homoserine dehydrogenase catalytic" evidence="17">
    <location>
        <begin position="186"/>
        <end position="400"/>
    </location>
</feature>
<dbReference type="AlphaFoldDB" id="A0A8H5ESW2"/>
<comment type="pathway">
    <text evidence="2">Amino-acid biosynthesis; L-threonine biosynthesis; L-threonine from L-aspartate: step 3/5.</text>
</comment>
<dbReference type="EC" id="1.1.1.3" evidence="5 14"/>
<comment type="caution">
    <text evidence="19">The sequence shown here is derived from an EMBL/GenBank/DDBJ whole genome shotgun (WGS) entry which is preliminary data.</text>
</comment>
<keyword evidence="7 14" id="KW-0028">Amino-acid biosynthesis</keyword>
<dbReference type="Gene3D" id="3.30.360.10">
    <property type="entry name" value="Dihydrodipicolinate Reductase, domain 2"/>
    <property type="match status" value="1"/>
</dbReference>
<evidence type="ECO:0000256" key="10">
    <source>
        <dbReference type="ARBA" id="ARBA00023002"/>
    </source>
</evidence>
<comment type="cofactor">
    <cofactor evidence="1">
        <name>a metal cation</name>
        <dbReference type="ChEBI" id="CHEBI:25213"/>
    </cofactor>
</comment>
<comment type="similarity">
    <text evidence="4 14">Belongs to the homoserine dehydrogenase family.</text>
</comment>
<dbReference type="EMBL" id="JAACJJ010000057">
    <property type="protein sequence ID" value="KAF5310828.1"/>
    <property type="molecule type" value="Genomic_DNA"/>
</dbReference>
<name>A0A8H5ESW2_9AGAR</name>
<evidence type="ECO:0000256" key="3">
    <source>
        <dbReference type="ARBA" id="ARBA00005062"/>
    </source>
</evidence>
<evidence type="ECO:0000259" key="18">
    <source>
        <dbReference type="Pfam" id="PF03447"/>
    </source>
</evidence>
<sequence>MLLPSIVRRIRPSTSSVFRPFLLRSSTMSTAPEQKKILVAVVGVGLVGSELINQLLSIPANITPFQLVSLTSSSKSLFTGKTSPIVRGASWKGDLAASDAPADLKTLTSQLTQLVKENERVALVDNTSSDDVAKLYPTWLKEGISVVTPNKKAFSGDASLFAEILAASRASGAKFLNEATVGAGLPVIAPLKELLATGDKIIKIEGVFSGTMSYIFNNFSNGKADGPTFSSVVAFAKEKGYTEPHPADDLNGFDVARKLTILSRQISSAPSETPSTLPALDSFKSVKTTSLIPAALEGIPTGEEFLQRLPEFDDEFAKLRVEASNEGKVLRFVGVVDVENGQVRAGLEKYPIDHPFATSLGGSDNIIMFHTERYSPRPLIIQGAGAGAAVTAMGVLGDLLKLA</sequence>